<dbReference type="Gene3D" id="3.40.50.150">
    <property type="entry name" value="Vaccinia Virus protein VP39"/>
    <property type="match status" value="1"/>
</dbReference>
<feature type="compositionally biased region" description="Polar residues" evidence="12">
    <location>
        <begin position="74"/>
        <end position="89"/>
    </location>
</feature>
<evidence type="ECO:0000256" key="1">
    <source>
        <dbReference type="ARBA" id="ARBA00001928"/>
    </source>
</evidence>
<dbReference type="PROSITE" id="PS51006">
    <property type="entry name" value="PABS_2"/>
    <property type="match status" value="1"/>
</dbReference>
<evidence type="ECO:0000313" key="15">
    <source>
        <dbReference type="EMBL" id="GMH77000.1"/>
    </source>
</evidence>
<accession>A0A9W7EGE2</accession>
<organism evidence="15 16">
    <name type="scientific">Triparma laevis f. longispina</name>
    <dbReference type="NCBI Taxonomy" id="1714387"/>
    <lineage>
        <taxon>Eukaryota</taxon>
        <taxon>Sar</taxon>
        <taxon>Stramenopiles</taxon>
        <taxon>Ochrophyta</taxon>
        <taxon>Bolidophyceae</taxon>
        <taxon>Parmales</taxon>
        <taxon>Triparmaceae</taxon>
        <taxon>Triparma</taxon>
    </lineage>
</organism>
<evidence type="ECO:0000256" key="12">
    <source>
        <dbReference type="SAM" id="MobiDB-lite"/>
    </source>
</evidence>
<evidence type="ECO:0000256" key="2">
    <source>
        <dbReference type="ARBA" id="ARBA00007867"/>
    </source>
</evidence>
<keyword evidence="13" id="KW-1133">Transmembrane helix</keyword>
<gene>
    <name evidence="15" type="ORF">TrLO_g5945</name>
</gene>
<evidence type="ECO:0000259" key="14">
    <source>
        <dbReference type="PROSITE" id="PS51006"/>
    </source>
</evidence>
<evidence type="ECO:0000256" key="10">
    <source>
        <dbReference type="ARBA" id="ARBA00023317"/>
    </source>
</evidence>
<keyword evidence="13" id="KW-0472">Membrane</keyword>
<dbReference type="PANTHER" id="PTHR43317">
    <property type="entry name" value="THERMOSPERMINE SYNTHASE ACAULIS5"/>
    <property type="match status" value="1"/>
</dbReference>
<dbReference type="InterPro" id="IPR001045">
    <property type="entry name" value="Spermi_synthase"/>
</dbReference>
<keyword evidence="5" id="KW-0068">Autocatalytic cleavage</keyword>
<evidence type="ECO:0000256" key="13">
    <source>
        <dbReference type="SAM" id="Phobius"/>
    </source>
</evidence>
<evidence type="ECO:0000256" key="11">
    <source>
        <dbReference type="PROSITE-ProRule" id="PRU00354"/>
    </source>
</evidence>
<keyword evidence="3 11" id="KW-0808">Transferase</keyword>
<evidence type="ECO:0000256" key="4">
    <source>
        <dbReference type="ARBA" id="ARBA00022793"/>
    </source>
</evidence>
<dbReference type="InterPro" id="IPR017716">
    <property type="entry name" value="S-AdoMet_deCOase_pro-enz"/>
</dbReference>
<proteinExistence type="inferred from homology"/>
<comment type="caution">
    <text evidence="15">The sequence shown here is derived from an EMBL/GenBank/DDBJ whole genome shotgun (WGS) entry which is preliminary data.</text>
</comment>
<sequence>MGTWEEIKHNTSSITSLKRYGLIALLLTAVIFFYVNIHEQSRIFTLSDEVAEIKKEVAYMSAAAVEATKMLRVGNSNGNNAKPSMSATRPKTEQKPPAGRVTDPRKFHITNTGTDSKHLMLEVFNASQTKLNDEKYIRSLFSQIIIKLGMTEVSMSSVAMVPQGVSAVALLTESHMSIHTWPELGYAAIDVFTCGPTNPLDALSHMAEGLEVKKPERDMLWAYIDRGKTKVEHTDLSDMKQDLYSEKVLVAAQQSKYQKLEIWEMEKEMPAIFKKKAKGFGLDDNMYEKMYRDADGVVKKNRCFFLDGVVMSCLDDERAYHESLIHPAMVAHSDPKRVAVLGGAEGASLREILKHKSVETAYMLELDEVGIDMCKKHLPTMSDGAFQSQKTDVRIGDAAKFFEYSPDAKDLDILFLDVLDIEFAPPELQASLAGPKFITNMRKSLSKDGIIVIQMGELPHYSDFDLKGLYGPQVSFMLEMLKQFKYASAYDMTVPSFKGSWMYFVVTDSKEVYERMNFRTASAIKDDMETKIIPDKKLGVVNEHTLVQMQGVPAVLSKTLCEPPLSDPIKYRDEITVLKTDEADEICKWARGEVSVTEGIKVFNEKSAFTFDPLQKLLIGRKSPRHRLTR</sequence>
<dbReference type="EMBL" id="BRXW01000785">
    <property type="protein sequence ID" value="GMH77000.1"/>
    <property type="molecule type" value="Genomic_DNA"/>
</dbReference>
<dbReference type="NCBIfam" id="TIGR03330">
    <property type="entry name" value="SAM_DCase_Bsu"/>
    <property type="match status" value="1"/>
</dbReference>
<dbReference type="SUPFAM" id="SSF56276">
    <property type="entry name" value="S-adenosylmethionine decarboxylase"/>
    <property type="match status" value="1"/>
</dbReference>
<keyword evidence="8" id="KW-0456">Lyase</keyword>
<dbReference type="Proteomes" id="UP001165122">
    <property type="component" value="Unassembled WGS sequence"/>
</dbReference>
<feature type="active site" description="Proton acceptor" evidence="11">
    <location>
        <position position="417"/>
    </location>
</feature>
<dbReference type="GO" id="GO:0010487">
    <property type="term" value="F:thermospermine synthase activity"/>
    <property type="evidence" value="ECO:0007669"/>
    <property type="project" value="UniProtKB-ARBA"/>
</dbReference>
<keyword evidence="10" id="KW-0670">Pyruvate</keyword>
<feature type="domain" description="PABS" evidence="14">
    <location>
        <begin position="230"/>
        <end position="509"/>
    </location>
</feature>
<keyword evidence="4" id="KW-0210">Decarboxylase</keyword>
<evidence type="ECO:0000256" key="8">
    <source>
        <dbReference type="ARBA" id="ARBA00023239"/>
    </source>
</evidence>
<dbReference type="PANTHER" id="PTHR43317:SF1">
    <property type="entry name" value="THERMOSPERMINE SYNTHASE ACAULIS5"/>
    <property type="match status" value="1"/>
</dbReference>
<dbReference type="InterPro" id="IPR003826">
    <property type="entry name" value="AdoMetDC_fam_prok"/>
</dbReference>
<reference evidence="16" key="1">
    <citation type="journal article" date="2023" name="Commun. Biol.">
        <title>Genome analysis of Parmales, the sister group of diatoms, reveals the evolutionary specialization of diatoms from phago-mixotrophs to photoautotrophs.</title>
        <authorList>
            <person name="Ban H."/>
            <person name="Sato S."/>
            <person name="Yoshikawa S."/>
            <person name="Yamada K."/>
            <person name="Nakamura Y."/>
            <person name="Ichinomiya M."/>
            <person name="Sato N."/>
            <person name="Blanc-Mathieu R."/>
            <person name="Endo H."/>
            <person name="Kuwata A."/>
            <person name="Ogata H."/>
        </authorList>
    </citation>
    <scope>NUCLEOTIDE SEQUENCE [LARGE SCALE GENOMIC DNA]</scope>
    <source>
        <strain evidence="16">NIES 3700</strain>
    </source>
</reference>
<dbReference type="Gene3D" id="3.60.90.10">
    <property type="entry name" value="S-adenosylmethionine decarboxylase"/>
    <property type="match status" value="1"/>
</dbReference>
<protein>
    <recommendedName>
        <fullName evidence="14">PABS domain-containing protein</fullName>
    </recommendedName>
</protein>
<evidence type="ECO:0000256" key="9">
    <source>
        <dbReference type="ARBA" id="ARBA00023270"/>
    </source>
</evidence>
<keyword evidence="16" id="KW-1185">Reference proteome</keyword>
<feature type="region of interest" description="Disordered" evidence="12">
    <location>
        <begin position="73"/>
        <end position="104"/>
    </location>
</feature>
<evidence type="ECO:0000256" key="3">
    <source>
        <dbReference type="ARBA" id="ARBA00022679"/>
    </source>
</evidence>
<name>A0A9W7EGE2_9STRA</name>
<keyword evidence="9" id="KW-0704">Schiff base</keyword>
<keyword evidence="6 11" id="KW-0620">Polyamine biosynthesis</keyword>
<dbReference type="InterPro" id="IPR030374">
    <property type="entry name" value="PABS"/>
</dbReference>
<evidence type="ECO:0000256" key="6">
    <source>
        <dbReference type="ARBA" id="ARBA00023115"/>
    </source>
</evidence>
<dbReference type="GO" id="GO:0008295">
    <property type="term" value="P:spermidine biosynthetic process"/>
    <property type="evidence" value="ECO:0007669"/>
    <property type="project" value="InterPro"/>
</dbReference>
<evidence type="ECO:0000256" key="7">
    <source>
        <dbReference type="ARBA" id="ARBA00023145"/>
    </source>
</evidence>
<dbReference type="SUPFAM" id="SSF53335">
    <property type="entry name" value="S-adenosyl-L-methionine-dependent methyltransferases"/>
    <property type="match status" value="1"/>
</dbReference>
<dbReference type="GO" id="GO:0004014">
    <property type="term" value="F:adenosylmethionine decarboxylase activity"/>
    <property type="evidence" value="ECO:0007669"/>
    <property type="project" value="InterPro"/>
</dbReference>
<dbReference type="AlphaFoldDB" id="A0A9W7EGE2"/>
<dbReference type="Pfam" id="PF02675">
    <property type="entry name" value="AdoMet_dc"/>
    <property type="match status" value="1"/>
</dbReference>
<keyword evidence="13" id="KW-0812">Transmembrane</keyword>
<keyword evidence="7" id="KW-0865">Zymogen</keyword>
<dbReference type="OrthoDB" id="44895at2759"/>
<dbReference type="InterPro" id="IPR016067">
    <property type="entry name" value="S-AdoMet_deCO2ase_core"/>
</dbReference>
<evidence type="ECO:0000256" key="5">
    <source>
        <dbReference type="ARBA" id="ARBA00022813"/>
    </source>
</evidence>
<comment type="similarity">
    <text evidence="2">Belongs to the spermidine/spermine synthase family.</text>
</comment>
<dbReference type="InterPro" id="IPR029063">
    <property type="entry name" value="SAM-dependent_MTases_sf"/>
</dbReference>
<comment type="cofactor">
    <cofactor evidence="1">
        <name>pyruvate</name>
        <dbReference type="ChEBI" id="CHEBI:15361"/>
    </cofactor>
</comment>
<dbReference type="Pfam" id="PF01564">
    <property type="entry name" value="Spermine_synth"/>
    <property type="match status" value="1"/>
</dbReference>
<dbReference type="HAMAP" id="MF_00198">
    <property type="entry name" value="Spermidine_synth"/>
    <property type="match status" value="1"/>
</dbReference>
<feature type="transmembrane region" description="Helical" evidence="13">
    <location>
        <begin position="20"/>
        <end position="37"/>
    </location>
</feature>
<evidence type="ECO:0000313" key="16">
    <source>
        <dbReference type="Proteomes" id="UP001165122"/>
    </source>
</evidence>